<dbReference type="SUPFAM" id="SSF55797">
    <property type="entry name" value="PR-1-like"/>
    <property type="match status" value="1"/>
</dbReference>
<dbReference type="InterPro" id="IPR035940">
    <property type="entry name" value="CAP_sf"/>
</dbReference>
<proteinExistence type="predicted"/>
<organism evidence="2 3">
    <name type="scientific">Choanephora cucurbitarum</name>
    <dbReference type="NCBI Taxonomy" id="101091"/>
    <lineage>
        <taxon>Eukaryota</taxon>
        <taxon>Fungi</taxon>
        <taxon>Fungi incertae sedis</taxon>
        <taxon>Mucoromycota</taxon>
        <taxon>Mucoromycotina</taxon>
        <taxon>Mucoromycetes</taxon>
        <taxon>Mucorales</taxon>
        <taxon>Mucorineae</taxon>
        <taxon>Choanephoraceae</taxon>
        <taxon>Choanephoroideae</taxon>
        <taxon>Choanephora</taxon>
    </lineage>
</organism>
<protein>
    <submittedName>
        <fullName evidence="2">Cell wall protein PRY3</fullName>
    </submittedName>
</protein>
<dbReference type="PROSITE" id="PS01009">
    <property type="entry name" value="CRISP_1"/>
    <property type="match status" value="1"/>
</dbReference>
<feature type="domain" description="SCP" evidence="1">
    <location>
        <begin position="50"/>
        <end position="176"/>
    </location>
</feature>
<keyword evidence="3" id="KW-1185">Reference proteome</keyword>
<dbReference type="InParanoid" id="A0A1C7MY39"/>
<dbReference type="Pfam" id="PF00188">
    <property type="entry name" value="CAP"/>
    <property type="match status" value="1"/>
</dbReference>
<name>A0A1C7MY39_9FUNG</name>
<dbReference type="EMBL" id="LUGH01001287">
    <property type="protein sequence ID" value="OBZ81309.1"/>
    <property type="molecule type" value="Genomic_DNA"/>
</dbReference>
<accession>A0A1C7MY39</accession>
<comment type="caution">
    <text evidence="2">The sequence shown here is derived from an EMBL/GenBank/DDBJ whole genome shotgun (WGS) entry which is preliminary data.</text>
</comment>
<dbReference type="PANTHER" id="PTHR10334">
    <property type="entry name" value="CYSTEINE-RICH SECRETORY PROTEIN-RELATED"/>
    <property type="match status" value="1"/>
</dbReference>
<dbReference type="InterPro" id="IPR018244">
    <property type="entry name" value="Allrgn_V5/Tpx1_CS"/>
</dbReference>
<evidence type="ECO:0000313" key="3">
    <source>
        <dbReference type="Proteomes" id="UP000093000"/>
    </source>
</evidence>
<gene>
    <name evidence="2" type="primary">PRY3_1</name>
    <name evidence="2" type="ORF">A0J61_10641</name>
</gene>
<dbReference type="InterPro" id="IPR001283">
    <property type="entry name" value="CRISP-related"/>
</dbReference>
<dbReference type="InterPro" id="IPR014044">
    <property type="entry name" value="CAP_dom"/>
</dbReference>
<evidence type="ECO:0000313" key="2">
    <source>
        <dbReference type="EMBL" id="OBZ81309.1"/>
    </source>
</evidence>
<dbReference type="Proteomes" id="UP000093000">
    <property type="component" value="Unassembled WGS sequence"/>
</dbReference>
<dbReference type="SMART" id="SM00198">
    <property type="entry name" value="SCP"/>
    <property type="match status" value="1"/>
</dbReference>
<dbReference type="Gene3D" id="3.40.33.10">
    <property type="entry name" value="CAP"/>
    <property type="match status" value="1"/>
</dbReference>
<dbReference type="STRING" id="101091.A0A1C7MY39"/>
<dbReference type="InterPro" id="IPR026721">
    <property type="entry name" value="TMEM18"/>
</dbReference>
<sequence length="189" mass="21583">MAALSQMLNRLGMDYVGAYFDSHGAMIVLVYSFPLLFNSVVVLIAAMSHASVQAVLRSHNRYRKKHHAAPLRWDGQLARYAQKWSNRCRFEHSQGDYGENIAAGYSSWSKAVEAWYDEVKLYNYKSTGFDEQTGHFTQLVWKSTDKIGCGVRYCPHLWGGVKMYTCSYSSYGNIVGENNYYFKKNVLAP</sequence>
<evidence type="ECO:0000259" key="1">
    <source>
        <dbReference type="SMART" id="SM00198"/>
    </source>
</evidence>
<dbReference type="GO" id="GO:0005576">
    <property type="term" value="C:extracellular region"/>
    <property type="evidence" value="ECO:0007669"/>
    <property type="project" value="InterPro"/>
</dbReference>
<dbReference type="Pfam" id="PF14770">
    <property type="entry name" value="TMEM18"/>
    <property type="match status" value="1"/>
</dbReference>
<dbReference type="OrthoDB" id="337038at2759"/>
<reference evidence="2 3" key="1">
    <citation type="submission" date="2016-03" db="EMBL/GenBank/DDBJ databases">
        <title>Choanephora cucurbitarum.</title>
        <authorList>
            <person name="Min B."/>
            <person name="Park H."/>
            <person name="Park J.-H."/>
            <person name="Shin H.-D."/>
            <person name="Choi I.-G."/>
        </authorList>
    </citation>
    <scope>NUCLEOTIDE SEQUENCE [LARGE SCALE GENOMIC DNA]</scope>
    <source>
        <strain evidence="2 3">KUS-F28377</strain>
    </source>
</reference>
<dbReference type="PRINTS" id="PR00837">
    <property type="entry name" value="V5TPXLIKE"/>
</dbReference>
<dbReference type="AlphaFoldDB" id="A0A1C7MY39"/>